<dbReference type="OMA" id="IERGSCC"/>
<dbReference type="InterPro" id="IPR027417">
    <property type="entry name" value="P-loop_NTPase"/>
</dbReference>
<evidence type="ECO:0000313" key="3">
    <source>
        <dbReference type="EMBL" id="KAH9288783.1"/>
    </source>
</evidence>
<dbReference type="AlphaFoldDB" id="A0AA38C348"/>
<dbReference type="Proteomes" id="UP000824469">
    <property type="component" value="Unassembled WGS sequence"/>
</dbReference>
<dbReference type="EMBL" id="JAHRHJ020003813">
    <property type="protein sequence ID" value="KAH9288783.1"/>
    <property type="molecule type" value="Genomic_DNA"/>
</dbReference>
<sequence>MYNTLITTRDSSTVHINPYGRLYQLTLSGEEDALSLFCFYAIGQTSIPTAADANLVNEVQAECRGSPLALNVIGSSLHGEPLVAWKSAKNKLSKGYSISDYHKDRLFRCLESSIDFLDDVARECFLHLGTFPEDRKNCVNALLHIR</sequence>
<organism evidence="3 4">
    <name type="scientific">Taxus chinensis</name>
    <name type="common">Chinese yew</name>
    <name type="synonym">Taxus wallichiana var. chinensis</name>
    <dbReference type="NCBI Taxonomy" id="29808"/>
    <lineage>
        <taxon>Eukaryota</taxon>
        <taxon>Viridiplantae</taxon>
        <taxon>Streptophyta</taxon>
        <taxon>Embryophyta</taxon>
        <taxon>Tracheophyta</taxon>
        <taxon>Spermatophyta</taxon>
        <taxon>Pinopsida</taxon>
        <taxon>Pinidae</taxon>
        <taxon>Conifers II</taxon>
        <taxon>Cupressales</taxon>
        <taxon>Taxaceae</taxon>
        <taxon>Taxus</taxon>
    </lineage>
</organism>
<proteinExistence type="predicted"/>
<evidence type="ECO:0000313" key="4">
    <source>
        <dbReference type="Proteomes" id="UP000824469"/>
    </source>
</evidence>
<dbReference type="PROSITE" id="PS00236">
    <property type="entry name" value="NEUROTR_ION_CHANNEL"/>
    <property type="match status" value="1"/>
</dbReference>
<dbReference type="InterPro" id="IPR042197">
    <property type="entry name" value="Apaf_helical"/>
</dbReference>
<comment type="subcellular location">
    <subcellularLocation>
        <location evidence="1">Membrane</location>
    </subcellularLocation>
</comment>
<evidence type="ECO:0000256" key="2">
    <source>
        <dbReference type="ARBA" id="ARBA00023136"/>
    </source>
</evidence>
<feature type="non-terminal residue" evidence="3">
    <location>
        <position position="1"/>
    </location>
</feature>
<dbReference type="PANTHER" id="PTHR36766:SF30">
    <property type="entry name" value="TIR-NBS TYPE DISEASE RESISTANCE PROTEIN-RELATED"/>
    <property type="match status" value="1"/>
</dbReference>
<dbReference type="InterPro" id="IPR018000">
    <property type="entry name" value="Neurotransmitter_ion_chnl_CS"/>
</dbReference>
<dbReference type="PANTHER" id="PTHR36766">
    <property type="entry name" value="PLANT BROAD-SPECTRUM MILDEW RESISTANCE PROTEIN RPW8"/>
    <property type="match status" value="1"/>
</dbReference>
<accession>A0AA38C348</accession>
<gene>
    <name evidence="3" type="ORF">KI387_032900</name>
</gene>
<dbReference type="GO" id="GO:0016020">
    <property type="term" value="C:membrane"/>
    <property type="evidence" value="ECO:0007669"/>
    <property type="project" value="UniProtKB-SubCell"/>
</dbReference>
<dbReference type="SUPFAM" id="SSF52540">
    <property type="entry name" value="P-loop containing nucleoside triphosphate hydrolases"/>
    <property type="match status" value="1"/>
</dbReference>
<dbReference type="Gene3D" id="1.10.8.430">
    <property type="entry name" value="Helical domain of apoptotic protease-activating factors"/>
    <property type="match status" value="1"/>
</dbReference>
<reference evidence="3 4" key="1">
    <citation type="journal article" date="2021" name="Nat. Plants">
        <title>The Taxus genome provides insights into paclitaxel biosynthesis.</title>
        <authorList>
            <person name="Xiong X."/>
            <person name="Gou J."/>
            <person name="Liao Q."/>
            <person name="Li Y."/>
            <person name="Zhou Q."/>
            <person name="Bi G."/>
            <person name="Li C."/>
            <person name="Du R."/>
            <person name="Wang X."/>
            <person name="Sun T."/>
            <person name="Guo L."/>
            <person name="Liang H."/>
            <person name="Lu P."/>
            <person name="Wu Y."/>
            <person name="Zhang Z."/>
            <person name="Ro D.K."/>
            <person name="Shang Y."/>
            <person name="Huang S."/>
            <person name="Yan J."/>
        </authorList>
    </citation>
    <scope>NUCLEOTIDE SEQUENCE [LARGE SCALE GENOMIC DNA]</scope>
    <source>
        <strain evidence="3">Ta-2019</strain>
    </source>
</reference>
<name>A0AA38C348_TAXCH</name>
<dbReference type="GO" id="GO:0043531">
    <property type="term" value="F:ADP binding"/>
    <property type="evidence" value="ECO:0007669"/>
    <property type="project" value="InterPro"/>
</dbReference>
<protein>
    <submittedName>
        <fullName evidence="3">Uncharacterized protein</fullName>
    </submittedName>
</protein>
<keyword evidence="4" id="KW-1185">Reference proteome</keyword>
<evidence type="ECO:0000256" key="1">
    <source>
        <dbReference type="ARBA" id="ARBA00004370"/>
    </source>
</evidence>
<comment type="caution">
    <text evidence="3">The sequence shown here is derived from an EMBL/GenBank/DDBJ whole genome shotgun (WGS) entry which is preliminary data.</text>
</comment>
<keyword evidence="2" id="KW-0472">Membrane</keyword>